<dbReference type="FunFam" id="1.20.58.830:FF:000005">
    <property type="entry name" value="Erythrocyte membrane protein 1, PfEMP1"/>
    <property type="match status" value="1"/>
</dbReference>
<protein>
    <submittedName>
        <fullName evidence="9">Erythrocyte membrane protein 1</fullName>
    </submittedName>
</protein>
<dbReference type="Pfam" id="PF15447">
    <property type="entry name" value="NTS"/>
    <property type="match status" value="1"/>
</dbReference>
<feature type="compositionally biased region" description="Basic and acidic residues" evidence="2">
    <location>
        <begin position="1566"/>
        <end position="1575"/>
    </location>
</feature>
<evidence type="ECO:0000259" key="5">
    <source>
        <dbReference type="Pfam" id="PF15445"/>
    </source>
</evidence>
<dbReference type="InterPro" id="IPR042202">
    <property type="entry name" value="Duffy-ag-bd_sf"/>
</dbReference>
<evidence type="ECO:0000259" key="7">
    <source>
        <dbReference type="Pfam" id="PF18562"/>
    </source>
</evidence>
<dbReference type="Gene3D" id="1.10.1900.40">
    <property type="entry name" value="Acidic terminal segments, variant surface antigen of PfEMP1"/>
    <property type="match status" value="2"/>
</dbReference>
<feature type="domain" description="Duffy-binding-like" evidence="8">
    <location>
        <begin position="302"/>
        <end position="462"/>
    </location>
</feature>
<reference evidence="10" key="2">
    <citation type="submission" date="2015-07" db="EMBL/GenBank/DDBJ databases">
        <title>The genome sequence of Plasmodium falciparum IGH-CR14.</title>
        <authorList>
            <consortium name="The Broad Institute Genome Sequencing Platform"/>
            <person name="Volkman S.K."/>
            <person name="Neafsey D.E."/>
            <person name="Dash A.P."/>
            <person name="Chitnis C.E."/>
            <person name="Hartl D.L."/>
            <person name="Young S.K."/>
            <person name="Kodira C.D."/>
            <person name="Zeng Q."/>
            <person name="Koehrsen M."/>
            <person name="Godfrey P."/>
            <person name="Alvarado L."/>
            <person name="Berlin A."/>
            <person name="Borenstein D."/>
            <person name="Chen Z."/>
            <person name="Engels R."/>
            <person name="Freedman E."/>
            <person name="Gellesch M."/>
            <person name="Goldberg J."/>
            <person name="Griggs A."/>
            <person name="Gujja S."/>
            <person name="Heiman D."/>
            <person name="Hepburn T."/>
            <person name="Howarth C."/>
            <person name="Jen D."/>
            <person name="Larson L."/>
            <person name="Lewis B."/>
            <person name="Mehta T."/>
            <person name="Park D."/>
            <person name="Pearson M."/>
            <person name="Roberts A."/>
            <person name="Saif S."/>
            <person name="Shea T."/>
            <person name="Shenoy N."/>
            <person name="Sisk P."/>
            <person name="Stolte C."/>
            <person name="Sykes S."/>
            <person name="Walk T."/>
            <person name="White J."/>
            <person name="Yandava C."/>
            <person name="Wirth D.F."/>
            <person name="Nusbaum C."/>
            <person name="Birren B."/>
        </authorList>
    </citation>
    <scope>NUCLEOTIDE SEQUENCE [LARGE SCALE GENOMIC DNA]</scope>
    <source>
        <strain evidence="10">IGH-CR14</strain>
    </source>
</reference>
<feature type="region of interest" description="Disordered" evidence="2">
    <location>
        <begin position="967"/>
        <end position="1003"/>
    </location>
</feature>
<dbReference type="InterPro" id="IPR041480">
    <property type="entry name" value="CIDR1_gamma"/>
</dbReference>
<feature type="region of interest" description="Disordered" evidence="2">
    <location>
        <begin position="1831"/>
        <end position="1850"/>
    </location>
</feature>
<feature type="region of interest" description="Disordered" evidence="2">
    <location>
        <begin position="1566"/>
        <end position="1704"/>
    </location>
</feature>
<feature type="compositionally biased region" description="Pro residues" evidence="2">
    <location>
        <begin position="1682"/>
        <end position="1698"/>
    </location>
</feature>
<dbReference type="InterPro" id="IPR054595">
    <property type="entry name" value="DBL_C"/>
</dbReference>
<feature type="domain" description="Cysteine-rich interdomain region 1 gamma" evidence="7">
    <location>
        <begin position="1366"/>
        <end position="1417"/>
    </location>
</feature>
<dbReference type="FunFam" id="1.10.1900.40:FF:000005">
    <property type="entry name" value="Erythrocyte membrane protein 1, PfEMP1"/>
    <property type="match status" value="1"/>
</dbReference>
<dbReference type="InterPro" id="IPR008602">
    <property type="entry name" value="Duffy-antigen-binding"/>
</dbReference>
<dbReference type="FunFam" id="1.20.58.830:FF:000002">
    <property type="entry name" value="Erythrocyte membrane protein 1, PfEMP1"/>
    <property type="match status" value="1"/>
</dbReference>
<feature type="compositionally biased region" description="Polar residues" evidence="2">
    <location>
        <begin position="994"/>
        <end position="1003"/>
    </location>
</feature>
<feature type="compositionally biased region" description="Basic and acidic residues" evidence="2">
    <location>
        <begin position="812"/>
        <end position="822"/>
    </location>
</feature>
<accession>A0A0L1I5P4</accession>
<feature type="domain" description="Plasmodium falciparum erythrocyte membrane protein 1 acidic terminal segment" evidence="5">
    <location>
        <begin position="1709"/>
        <end position="2186"/>
    </location>
</feature>
<organism evidence="9 10">
    <name type="scientific">Plasmodium falciparum IGH-CR14</name>
    <dbReference type="NCBI Taxonomy" id="580059"/>
    <lineage>
        <taxon>Eukaryota</taxon>
        <taxon>Sar</taxon>
        <taxon>Alveolata</taxon>
        <taxon>Apicomplexa</taxon>
        <taxon>Aconoidasida</taxon>
        <taxon>Haemosporida</taxon>
        <taxon>Plasmodiidae</taxon>
        <taxon>Plasmodium</taxon>
        <taxon>Plasmodium (Laverania)</taxon>
    </lineage>
</organism>
<dbReference type="EMBL" id="GG665016">
    <property type="protein sequence ID" value="KNG74944.1"/>
    <property type="molecule type" value="Genomic_DNA"/>
</dbReference>
<evidence type="ECO:0000259" key="3">
    <source>
        <dbReference type="Pfam" id="PF03011"/>
    </source>
</evidence>
<feature type="compositionally biased region" description="Basic and acidic residues" evidence="2">
    <location>
        <begin position="1616"/>
        <end position="1642"/>
    </location>
</feature>
<feature type="domain" description="Duffy-antigen binding" evidence="4">
    <location>
        <begin position="895"/>
        <end position="1099"/>
    </location>
</feature>
<dbReference type="InterPro" id="IPR004258">
    <property type="entry name" value="DBL"/>
</dbReference>
<dbReference type="InterPro" id="IPR029211">
    <property type="entry name" value="PfEMP1_ATS"/>
</dbReference>
<evidence type="ECO:0000256" key="2">
    <source>
        <dbReference type="SAM" id="MobiDB-lite"/>
    </source>
</evidence>
<keyword evidence="1" id="KW-0175">Coiled coil</keyword>
<reference evidence="10" key="1">
    <citation type="submission" date="2015-07" db="EMBL/GenBank/DDBJ databases">
        <title>Annotation of Plasmodium falciparum IGH-CR14.</title>
        <authorList>
            <consortium name="The Broad Institute Genome Sequencing Platform"/>
            <person name="Volkman S.K."/>
            <person name="Neafsey D.E."/>
            <person name="Dash A.P."/>
            <person name="Chitnis C.E."/>
            <person name="Hartl D.L."/>
            <person name="Young S.K."/>
            <person name="Zeng Q."/>
            <person name="Koehrsen M."/>
            <person name="Alvarado L."/>
            <person name="Berlin A."/>
            <person name="Borenstein D."/>
            <person name="Chapman S.B."/>
            <person name="Chen Z."/>
            <person name="Engels R."/>
            <person name="Freedman E."/>
            <person name="Gellesch M."/>
            <person name="Goldberg J."/>
            <person name="Griggs A."/>
            <person name="Gujja S."/>
            <person name="Heilman E.R."/>
            <person name="Heiman D.I."/>
            <person name="Howarth C."/>
            <person name="Jen D."/>
            <person name="Larson L."/>
            <person name="Mehta T."/>
            <person name="Neiman D."/>
            <person name="Park D."/>
            <person name="Pearson M."/>
            <person name="Roberts A."/>
            <person name="Saif S."/>
            <person name="Shea T."/>
            <person name="Shenoy N."/>
            <person name="Sisk P."/>
            <person name="Stolte C."/>
            <person name="Sykes S."/>
            <person name="Walk T."/>
            <person name="White J."/>
            <person name="Yandava C."/>
            <person name="Haas B."/>
            <person name="Henn M.R."/>
            <person name="Nusbaum C."/>
            <person name="Birren B."/>
        </authorList>
    </citation>
    <scope>NUCLEOTIDE SEQUENCE [LARGE SCALE GENOMIC DNA]</scope>
    <source>
        <strain evidence="10">IGH-CR14</strain>
    </source>
</reference>
<sequence length="2186" mass="250575">MVVAAKGGGSSQDESAKHMFDRIGEEVQAKAEVASKKYFDELHGSLKDAIFEEKPKKQQTQGNPCQLDYQYHTNATRGKNYPCRNGKEERFSEVHGGECDNKKIRDNEDDRVGACAPYRRLHLCVRNLENISNYEKINKDTLLADVCLAALHEGAAISADHGKYQQTNDSSQICTMLARSFADIGDIVRGKDLYRGNNGKDKLEENLRKIFKEIHEKLKDSRAKEYYKDENGGNFFKLREDWWNNNRKIVWYAITCGVKGNKYFRPTCSNDTSDTNEKCRCPIYKVPTYFDYVPQFLRWFEEWGEEFCRLRKHKLQNAIKKCRGDSGNDRYCDLNGFDCEKTARGAEIFVKGDDCHKCTVPCDNFVHWIDNQKLEFDKQKKKYTQEIEKYKNGTKQATNGTTNNLYVKDFYERLKTHYGSVNQFLQKLNDESICKKPPKVGNEKASTVDFNNEVNTTFSHTEYCQACPWCGAQKKSNGGTWERLDDISKCEKEKKTYKKENITEIPVLTPDKGKSNILDKYKNFCENGANGGDQIKNWECYYYKENENNKDNESRDSNICVLQNDNIGKEEEKKIMPYHPFFWKWVTEMLIDSMYWRKELKRCINNKRGKCNNNKCNRDCQCYKKWVQHMRTEWEQIEKHFKTQPDFHIFGYDFALKILLNIDELFENIKDTYGDVKEIKDINQMLENEKNQEEAAGAVTENKNTIDLMIDHEQKEAQNCLQKDTCLPPPPPQPKLGRSEEGSPDSPPPITNHHEDDEDDHIDDPNNIRELNIKDEEGKQPDFKAEHSEEGGDDGAKESEEVKEVKDTEEEKENKDETHTEDTQPDGPATTEEAVPTKDVDPCQIVKTLFGDVENLKQACPTKYVNGREKFPNWKCISDSGVTTTTSSGKSDGSICVPPRRRRLYVGKLEEWASGNTQEGGKAAQVDAASTSSPTDATHLRDAFIQSAAIETFFLWDRYKKLNTPQSGSPLGVGGAGIPGAQPLSPELPRSGSDDPQTSLQNGTIPPDFLRLMFYTLGDYRDILFSNTDIVLEALSSSDKENMQKIKENIEKLLPKNGKPSPPQTGQTAQQWWSQNGQHIWNAMVCALSYDTNTKNGEKPTQINKVKEALFGKDEKPDNTPKGNSGTFESKYEYSKVVLKEDDTGAKSTQTVSPSGENTPLTDFISRPPYFRYLEEWGETFCRQRTRMLEKIKEECRSGNTGKEHCSGDGHYCKTSDLKHNDMFAGLDCPGCYKQCRKYRKWIDIKFVEYHKQEKKYEGEHDKLTNGDNKEFCKKIQQHTTAAVFLKALKHCKDDQTDGEKDEDKKNNKIDFSKPLETFSRSTYCKTCPLNGVNCNGSKRGKNGCTEFKKNRETWESVFNANGEKTTINVEMIDRRGQYMKDNLEEFFKTSCLLKSVRDQGWTCKISKKFDVCKLKNVNNDIDINPYTTFKVLLHYWLEDFLYGYYISKKKIEKCTQKEKNTCDEETKKNCVCVKTWVEQKEKEWKEIKDHFKDRKPDDGDNILSKVKNFLEELIPLMDLTNGKEKIQELNKFLKSYACKCDGSSKKENSNEDVIQCMLEDLKTKTTSCKDKHSGEPCVNHTPLEDDDEPFEETENPVTQPNICPKPPEPEPEPVDEGKCGEDTPEPKKTEDEESKKKKDESAPASPETPPPATPPTDGQKPQDDKSQVPEDQIKQIDNKPAPAPASHPEPQPSPPLPSDNTSDILKTTIPFGIAIALTSIVFLFLKKKTKSSVGNLFQILQIPKGDYDIPTKLSPNRYIPYTSGKYRGKRYIYLEGDSGTDSGYTDHYSDITSSSESEYEEMDINDIYVPGSPKYKTLIEVVLEPSGKLSGNTIPTSGKNTPSDNTPTNKFADNEWNTLKHDFISQYLQSEQPNDIPNDYKSGDIPLNTQPNTLYFDKPEEKPFITSIHDRDLYTGEEYNYDTSTNSGNNDLYNGKNNVYGGQNNVYSGIDPTSDNRGLTSGKHDSYSGIDLINDSLSGDYDIYNEMLKRKENELFGTEHHPKRTTTNHFATPTRDDPLHNQLELFHKWLDRHRDMCEQWENHHERLAKLKEEWENETHSGNTHPSDSNKTLNTDVSIQIHMDNPKTTNEFTYVDSNPNQVDDTYVDSNPDNSTMDTILEDLDKPFNEPYYYDMYDDDIYYDVNDHDASTVDSNNMDVPSKVQIEMDVNTKLVKEKYPISDVWDI</sequence>
<feature type="compositionally biased region" description="Basic and acidic residues" evidence="2">
    <location>
        <begin position="1661"/>
        <end position="1678"/>
    </location>
</feature>
<gene>
    <name evidence="9" type="ORF">PFMG_01117</name>
</gene>
<dbReference type="FunFam" id="1.20.58.1930:FF:000001">
    <property type="entry name" value="Erythrocyte membrane protein 1, PfEMP1"/>
    <property type="match status" value="1"/>
</dbReference>
<dbReference type="Pfam" id="PF03011">
    <property type="entry name" value="PFEMP"/>
    <property type="match status" value="2"/>
</dbReference>
<feature type="domain" description="Duffy-binding-like" evidence="8">
    <location>
        <begin position="1176"/>
        <end position="1322"/>
    </location>
</feature>
<feature type="domain" description="Duffy-binding-like" evidence="3">
    <location>
        <begin position="581"/>
        <end position="725"/>
    </location>
</feature>
<dbReference type="Pfam" id="PF15445">
    <property type="entry name" value="ATS"/>
    <property type="match status" value="1"/>
</dbReference>
<dbReference type="Pfam" id="PF18562">
    <property type="entry name" value="CIDR1_gamma"/>
    <property type="match status" value="1"/>
</dbReference>
<dbReference type="Gene3D" id="1.20.58.830">
    <property type="match status" value="3"/>
</dbReference>
<dbReference type="GO" id="GO:0046789">
    <property type="term" value="F:host cell surface receptor binding"/>
    <property type="evidence" value="ECO:0007669"/>
    <property type="project" value="InterPro"/>
</dbReference>
<dbReference type="InterPro" id="IPR044932">
    <property type="entry name" value="PfEMP1_ATS_sf"/>
</dbReference>
<feature type="region of interest" description="Disordered" evidence="2">
    <location>
        <begin position="719"/>
        <end position="839"/>
    </location>
</feature>
<dbReference type="GO" id="GO:0016020">
    <property type="term" value="C:membrane"/>
    <property type="evidence" value="ECO:0007669"/>
    <property type="project" value="InterPro"/>
</dbReference>
<proteinExistence type="predicted"/>
<dbReference type="Gene3D" id="1.20.1310.20">
    <property type="entry name" value="Duffy-antigen binding domain"/>
    <property type="match status" value="2"/>
</dbReference>
<feature type="domain" description="Duffy-binding-like" evidence="3">
    <location>
        <begin position="1433"/>
        <end position="1575"/>
    </location>
</feature>
<evidence type="ECO:0000259" key="6">
    <source>
        <dbReference type="Pfam" id="PF15447"/>
    </source>
</evidence>
<feature type="domain" description="Plasmodium falciparum erythrocyte membrane protein-1 N-terminal segment" evidence="6">
    <location>
        <begin position="15"/>
        <end position="49"/>
    </location>
</feature>
<dbReference type="SUPFAM" id="SSF140924">
    <property type="entry name" value="Duffy binding domain-like"/>
    <property type="match status" value="4"/>
</dbReference>
<dbReference type="Gene3D" id="1.20.58.1930">
    <property type="match status" value="1"/>
</dbReference>
<dbReference type="Proteomes" id="UP000054562">
    <property type="component" value="Unassembled WGS sequence"/>
</dbReference>
<evidence type="ECO:0000313" key="9">
    <source>
        <dbReference type="EMBL" id="KNG74944.1"/>
    </source>
</evidence>
<feature type="coiled-coil region" evidence="1">
    <location>
        <begin position="676"/>
        <end position="703"/>
    </location>
</feature>
<feature type="domain" description="Duffy-antigen binding" evidence="4">
    <location>
        <begin position="113"/>
        <end position="298"/>
    </location>
</feature>
<evidence type="ECO:0000259" key="8">
    <source>
        <dbReference type="Pfam" id="PF22672"/>
    </source>
</evidence>
<dbReference type="Pfam" id="PF05424">
    <property type="entry name" value="Duffy_binding"/>
    <property type="match status" value="2"/>
</dbReference>
<feature type="compositionally biased region" description="Basic and acidic residues" evidence="2">
    <location>
        <begin position="763"/>
        <end position="806"/>
    </location>
</feature>
<evidence type="ECO:0000259" key="4">
    <source>
        <dbReference type="Pfam" id="PF05424"/>
    </source>
</evidence>
<name>A0A0L1I5P4_PLAFA</name>
<evidence type="ECO:0000256" key="1">
    <source>
        <dbReference type="SAM" id="Coils"/>
    </source>
</evidence>
<dbReference type="InterPro" id="IPR029210">
    <property type="entry name" value="PfEMP1_NTS"/>
</dbReference>
<feature type="compositionally biased region" description="Acidic residues" evidence="2">
    <location>
        <begin position="1585"/>
        <end position="1595"/>
    </location>
</feature>
<dbReference type="Pfam" id="PF22672">
    <property type="entry name" value="DBL_C"/>
    <property type="match status" value="2"/>
</dbReference>
<evidence type="ECO:0000313" key="10">
    <source>
        <dbReference type="Proteomes" id="UP000054562"/>
    </source>
</evidence>